<evidence type="ECO:0000256" key="1">
    <source>
        <dbReference type="ARBA" id="ARBA00022649"/>
    </source>
</evidence>
<dbReference type="AlphaFoldDB" id="A0A7C9QW94"/>
<comment type="caution">
    <text evidence="2">The sequence shown here is derived from an EMBL/GenBank/DDBJ whole genome shotgun (WGS) entry which is preliminary data.</text>
</comment>
<protein>
    <submittedName>
        <fullName evidence="2">Type II toxin-antitoxin system CcdA family antitoxin</fullName>
    </submittedName>
</protein>
<dbReference type="RefSeq" id="WP_163681948.1">
    <property type="nucleotide sequence ID" value="NZ_JAAIYP010000042.1"/>
</dbReference>
<name>A0A7C9QW94_9PROT</name>
<reference evidence="2 3" key="1">
    <citation type="submission" date="2020-02" db="EMBL/GenBank/DDBJ databases">
        <authorList>
            <person name="Dziuba M."/>
            <person name="Kuznetsov B."/>
            <person name="Mardanov A."/>
            <person name="Ravin N."/>
            <person name="Grouzdev D."/>
        </authorList>
    </citation>
    <scope>NUCLEOTIDE SEQUENCE [LARGE SCALE GENOMIC DNA]</scope>
    <source>
        <strain evidence="2 3">SpK</strain>
    </source>
</reference>
<evidence type="ECO:0000313" key="3">
    <source>
        <dbReference type="Proteomes" id="UP000480684"/>
    </source>
</evidence>
<keyword evidence="3" id="KW-1185">Reference proteome</keyword>
<dbReference type="Proteomes" id="UP000480684">
    <property type="component" value="Unassembled WGS sequence"/>
</dbReference>
<proteinExistence type="predicted"/>
<gene>
    <name evidence="2" type="ORF">G4223_16335</name>
</gene>
<keyword evidence="1" id="KW-1277">Toxin-antitoxin system</keyword>
<dbReference type="InterPro" id="IPR009956">
    <property type="entry name" value="Post-segregation_anti-tox_CcdA"/>
</dbReference>
<evidence type="ECO:0000313" key="2">
    <source>
        <dbReference type="EMBL" id="NFV81679.1"/>
    </source>
</evidence>
<dbReference type="Pfam" id="PF07362">
    <property type="entry name" value="CcdA"/>
    <property type="match status" value="1"/>
</dbReference>
<accession>A0A7C9QW94</accession>
<dbReference type="EMBL" id="JAAIYP010000042">
    <property type="protein sequence ID" value="NFV81679.1"/>
    <property type="molecule type" value="Genomic_DNA"/>
</dbReference>
<organism evidence="2 3">
    <name type="scientific">Magnetospirillum aberrantis SpK</name>
    <dbReference type="NCBI Taxonomy" id="908842"/>
    <lineage>
        <taxon>Bacteria</taxon>
        <taxon>Pseudomonadati</taxon>
        <taxon>Pseudomonadota</taxon>
        <taxon>Alphaproteobacteria</taxon>
        <taxon>Rhodospirillales</taxon>
        <taxon>Rhodospirillaceae</taxon>
        <taxon>Magnetospirillum</taxon>
    </lineage>
</organism>
<sequence>MNAVFDPKSPKKACNVSVNEDLLRQAKALGINISQTLEAGLEARVREAKARAWAEENKDAIESQNRWVEKNGLWSDGIRMF</sequence>